<dbReference type="GO" id="GO:0044231">
    <property type="term" value="C:host cell presynaptic membrane"/>
    <property type="evidence" value="ECO:0007669"/>
    <property type="project" value="UniProtKB-KW"/>
</dbReference>
<feature type="region of interest" description="Disordered" evidence="9">
    <location>
        <begin position="527"/>
        <end position="561"/>
    </location>
</feature>
<dbReference type="InterPro" id="IPR002110">
    <property type="entry name" value="Ankyrin_rpt"/>
</dbReference>
<evidence type="ECO:0000256" key="4">
    <source>
        <dbReference type="ARBA" id="ARBA00022737"/>
    </source>
</evidence>
<dbReference type="Proteomes" id="UP001142055">
    <property type="component" value="Chromosome 4"/>
</dbReference>
<keyword evidence="5" id="KW-0528">Neurotoxin</keyword>
<gene>
    <name evidence="10" type="ORF">RDWZM_010185</name>
</gene>
<evidence type="ECO:0000256" key="7">
    <source>
        <dbReference type="ARBA" id="ARBA00023298"/>
    </source>
</evidence>
<feature type="repeat" description="ANK" evidence="8">
    <location>
        <begin position="201"/>
        <end position="233"/>
    </location>
</feature>
<keyword evidence="3" id="KW-1052">Target cell membrane</keyword>
<feature type="compositionally biased region" description="Low complexity" evidence="9">
    <location>
        <begin position="529"/>
        <end position="543"/>
    </location>
</feature>
<keyword evidence="2" id="KW-0268">Exocytosis</keyword>
<keyword evidence="5" id="KW-0800">Toxin</keyword>
<evidence type="ECO:0000256" key="5">
    <source>
        <dbReference type="ARBA" id="ARBA00023028"/>
    </source>
</evidence>
<dbReference type="PROSITE" id="PS50297">
    <property type="entry name" value="ANK_REP_REGION"/>
    <property type="match status" value="4"/>
</dbReference>
<comment type="subcellular location">
    <subcellularLocation>
        <location evidence="1">Target cell membrane</location>
    </subcellularLocation>
</comment>
<dbReference type="GO" id="GO:0044218">
    <property type="term" value="C:other organism cell membrane"/>
    <property type="evidence" value="ECO:0007669"/>
    <property type="project" value="UniProtKB-KW"/>
</dbReference>
<protein>
    <submittedName>
        <fullName evidence="10">Uncharacterized protein</fullName>
    </submittedName>
</protein>
<evidence type="ECO:0000256" key="8">
    <source>
        <dbReference type="PROSITE-ProRule" id="PRU00023"/>
    </source>
</evidence>
<keyword evidence="5" id="KW-0638">Presynaptic neurotoxin</keyword>
<comment type="caution">
    <text evidence="10">The sequence shown here is derived from an EMBL/GenBank/DDBJ whole genome shotgun (WGS) entry which is preliminary data.</text>
</comment>
<reference evidence="10" key="1">
    <citation type="submission" date="2022-12" db="EMBL/GenBank/DDBJ databases">
        <title>Genome assemblies of Blomia tropicalis.</title>
        <authorList>
            <person name="Cui Y."/>
        </authorList>
    </citation>
    <scope>NUCLEOTIDE SEQUENCE</scope>
    <source>
        <tissue evidence="10">Adult mites</tissue>
    </source>
</reference>
<dbReference type="AlphaFoldDB" id="A0A9Q0LY03"/>
<proteinExistence type="predicted"/>
<feature type="repeat" description="ANK" evidence="8">
    <location>
        <begin position="300"/>
        <end position="332"/>
    </location>
</feature>
<keyword evidence="7" id="KW-1053">Target membrane</keyword>
<name>A0A9Q0LY03_BLOTA</name>
<feature type="compositionally biased region" description="Basic and acidic residues" evidence="9">
    <location>
        <begin position="544"/>
        <end position="553"/>
    </location>
</feature>
<dbReference type="PROSITE" id="PS50088">
    <property type="entry name" value="ANK_REPEAT"/>
    <property type="match status" value="5"/>
</dbReference>
<dbReference type="EMBL" id="JAPWDV010000004">
    <property type="protein sequence ID" value="KAJ6215685.1"/>
    <property type="molecule type" value="Genomic_DNA"/>
</dbReference>
<keyword evidence="11" id="KW-1185">Reference proteome</keyword>
<dbReference type="PANTHER" id="PTHR24171">
    <property type="entry name" value="ANKYRIN REPEAT DOMAIN-CONTAINING PROTEIN 39-RELATED"/>
    <property type="match status" value="1"/>
</dbReference>
<feature type="region of interest" description="Disordered" evidence="9">
    <location>
        <begin position="490"/>
        <end position="514"/>
    </location>
</feature>
<dbReference type="PANTHER" id="PTHR24171:SF8">
    <property type="entry name" value="BRCA1-ASSOCIATED RING DOMAIN PROTEIN 1"/>
    <property type="match status" value="1"/>
</dbReference>
<evidence type="ECO:0000256" key="6">
    <source>
        <dbReference type="ARBA" id="ARBA00023043"/>
    </source>
</evidence>
<feature type="compositionally biased region" description="Polar residues" evidence="9">
    <location>
        <begin position="24"/>
        <end position="41"/>
    </location>
</feature>
<dbReference type="SUPFAM" id="SSF48403">
    <property type="entry name" value="Ankyrin repeat"/>
    <property type="match status" value="1"/>
</dbReference>
<evidence type="ECO:0000313" key="10">
    <source>
        <dbReference type="EMBL" id="KAJ6215685.1"/>
    </source>
</evidence>
<evidence type="ECO:0000256" key="2">
    <source>
        <dbReference type="ARBA" id="ARBA00022483"/>
    </source>
</evidence>
<evidence type="ECO:0000256" key="3">
    <source>
        <dbReference type="ARBA" id="ARBA00022537"/>
    </source>
</evidence>
<sequence>MSENKKDPNTKYSKNEQGKDDSNRNPFSMSEPTTSKSKQSMSWWKRDMITTPNNPKNYPHHWTCKCDPCRKNSIRDPSGEGESSKDIILIGGDHNHSNVDRYQVSTIGSPPPMLPDEHWNEIELLSFGLNGTRINDDHPYLNHQLQHRQMHVERTNVEPNPIIMSTNTISIIHYAASNNHLDLMLKLIVHDRINVDTLDQEHNTPLLVAASFGLAEMIKLLLEHGANVNARNQFDNTALHEAAWRGFSQSVDILCRFKAKLHLKNKQGHTALHLSAQKGHNQCCRTVLLAGCKPNIKNNFGDTPLHSASRYGHVGVVRILISAFANVNELNKNDDTSLHIAAAMGRKKLIKILLESGCNPTIANKQGETPMNIALRKSFLEIQELIANPPPLKPIYLKQQELYDRPMQGSYKDIYCSVVGTKSDLDSQVIYDQSPANYGRIGDKIKLSSQNRRSRACKSDFSNGHSIAIEKQSSSISKYYNTMLRKFGGGTSPLDHGNDDQHQHQHHHHSNEPLLTTTTELNDTYQQLGRQCGRRSSSSSNNQRNREFPKPKLETLPTEPLAKGEQYYVDLSGHIHKGRIAPGPDMEPLINHRHYKTTRTRSKS</sequence>
<evidence type="ECO:0000256" key="1">
    <source>
        <dbReference type="ARBA" id="ARBA00004175"/>
    </source>
</evidence>
<feature type="compositionally biased region" description="Basic and acidic residues" evidence="9">
    <location>
        <begin position="1"/>
        <end position="23"/>
    </location>
</feature>
<dbReference type="GO" id="GO:0006887">
    <property type="term" value="P:exocytosis"/>
    <property type="evidence" value="ECO:0007669"/>
    <property type="project" value="UniProtKB-KW"/>
</dbReference>
<dbReference type="InterPro" id="IPR036770">
    <property type="entry name" value="Ankyrin_rpt-contain_sf"/>
</dbReference>
<feature type="repeat" description="ANK" evidence="8">
    <location>
        <begin position="167"/>
        <end position="200"/>
    </location>
</feature>
<dbReference type="Pfam" id="PF13637">
    <property type="entry name" value="Ank_4"/>
    <property type="match status" value="1"/>
</dbReference>
<accession>A0A9Q0LY03</accession>
<feature type="repeat" description="ANK" evidence="8">
    <location>
        <begin position="267"/>
        <end position="299"/>
    </location>
</feature>
<organism evidence="10 11">
    <name type="scientific">Blomia tropicalis</name>
    <name type="common">Mite</name>
    <dbReference type="NCBI Taxonomy" id="40697"/>
    <lineage>
        <taxon>Eukaryota</taxon>
        <taxon>Metazoa</taxon>
        <taxon>Ecdysozoa</taxon>
        <taxon>Arthropoda</taxon>
        <taxon>Chelicerata</taxon>
        <taxon>Arachnida</taxon>
        <taxon>Acari</taxon>
        <taxon>Acariformes</taxon>
        <taxon>Sarcoptiformes</taxon>
        <taxon>Astigmata</taxon>
        <taxon>Glycyphagoidea</taxon>
        <taxon>Echimyopodidae</taxon>
        <taxon>Blomia</taxon>
    </lineage>
</organism>
<evidence type="ECO:0000256" key="9">
    <source>
        <dbReference type="SAM" id="MobiDB-lite"/>
    </source>
</evidence>
<keyword evidence="4" id="KW-0677">Repeat</keyword>
<feature type="region of interest" description="Disordered" evidence="9">
    <location>
        <begin position="579"/>
        <end position="604"/>
    </location>
</feature>
<feature type="region of interest" description="Disordered" evidence="9">
    <location>
        <begin position="1"/>
        <end position="41"/>
    </location>
</feature>
<keyword evidence="6 8" id="KW-0040">ANK repeat</keyword>
<feature type="repeat" description="ANK" evidence="8">
    <location>
        <begin position="333"/>
        <end position="365"/>
    </location>
</feature>
<feature type="compositionally biased region" description="Basic residues" evidence="9">
    <location>
        <begin position="591"/>
        <end position="604"/>
    </location>
</feature>
<dbReference type="Pfam" id="PF12796">
    <property type="entry name" value="Ank_2"/>
    <property type="match status" value="2"/>
</dbReference>
<evidence type="ECO:0000313" key="11">
    <source>
        <dbReference type="Proteomes" id="UP001142055"/>
    </source>
</evidence>
<dbReference type="Gene3D" id="1.25.40.20">
    <property type="entry name" value="Ankyrin repeat-containing domain"/>
    <property type="match status" value="2"/>
</dbReference>
<dbReference type="SMART" id="SM00248">
    <property type="entry name" value="ANK"/>
    <property type="match status" value="6"/>
</dbReference>
<keyword evidence="7" id="KW-0472">Membrane</keyword>